<gene>
    <name evidence="1" type="ORF">SCD92_12860</name>
</gene>
<name>A0ABU4RZD6_9GAMM</name>
<dbReference type="Proteomes" id="UP001273505">
    <property type="component" value="Unassembled WGS sequence"/>
</dbReference>
<evidence type="ECO:0000313" key="2">
    <source>
        <dbReference type="Proteomes" id="UP001273505"/>
    </source>
</evidence>
<protein>
    <recommendedName>
        <fullName evidence="3">Protein-tyrosine-phosphatase</fullName>
    </recommendedName>
</protein>
<sequence length="67" mass="7844">MHVGREDIEWADFIFVMEKSHKKKLAHKFGSAIKARSVVSLDIPDNYEYMDSELIAILKRKVARYFA</sequence>
<dbReference type="PIRSF" id="PIRSF029416">
    <property type="entry name" value="UCP029416_PTP"/>
    <property type="match status" value="1"/>
</dbReference>
<dbReference type="InterPro" id="IPR016919">
    <property type="entry name" value="UCP029416_PTP"/>
</dbReference>
<evidence type="ECO:0000313" key="1">
    <source>
        <dbReference type="EMBL" id="MDX6850257.1"/>
    </source>
</evidence>
<keyword evidence="2" id="KW-1185">Reference proteome</keyword>
<organism evidence="1 2">
    <name type="scientific">Gilvimarinus gilvus</name>
    <dbReference type="NCBI Taxonomy" id="3058038"/>
    <lineage>
        <taxon>Bacteria</taxon>
        <taxon>Pseudomonadati</taxon>
        <taxon>Pseudomonadota</taxon>
        <taxon>Gammaproteobacteria</taxon>
        <taxon>Cellvibrionales</taxon>
        <taxon>Cellvibrionaceae</taxon>
        <taxon>Gilvimarinus</taxon>
    </lineage>
</organism>
<accession>A0ABU4RZD6</accession>
<comment type="caution">
    <text evidence="1">The sequence shown here is derived from an EMBL/GenBank/DDBJ whole genome shotgun (WGS) entry which is preliminary data.</text>
</comment>
<proteinExistence type="predicted"/>
<dbReference type="EMBL" id="JAXAFO010000021">
    <property type="protein sequence ID" value="MDX6850257.1"/>
    <property type="molecule type" value="Genomic_DNA"/>
</dbReference>
<dbReference type="SUPFAM" id="SSF52788">
    <property type="entry name" value="Phosphotyrosine protein phosphatases I"/>
    <property type="match status" value="1"/>
</dbReference>
<dbReference type="Gene3D" id="3.40.50.2300">
    <property type="match status" value="1"/>
</dbReference>
<reference evidence="1 2" key="1">
    <citation type="submission" date="2023-11" db="EMBL/GenBank/DDBJ databases">
        <title>Gilvimarinus fulvus sp. nov., isolated from the surface of Kelp.</title>
        <authorList>
            <person name="Sun Y.Y."/>
            <person name="Gong Y."/>
            <person name="Du Z.J."/>
        </authorList>
    </citation>
    <scope>NUCLEOTIDE SEQUENCE [LARGE SCALE GENOMIC DNA]</scope>
    <source>
        <strain evidence="1 2">SDUM040013</strain>
    </source>
</reference>
<dbReference type="InterPro" id="IPR036196">
    <property type="entry name" value="Ptyr_pPase_sf"/>
</dbReference>
<evidence type="ECO:0008006" key="3">
    <source>
        <dbReference type="Google" id="ProtNLM"/>
    </source>
</evidence>